<reference evidence="4" key="4">
    <citation type="journal article" date="2008" name="Nucleic Acids Res.">
        <title>The rice annotation project database (RAP-DB): 2008 update.</title>
        <authorList>
            <consortium name="The rice annotation project (RAP)"/>
        </authorList>
    </citation>
    <scope>GENOME REANNOTATION</scope>
    <source>
        <strain evidence="4">cv. Nipponbare</strain>
    </source>
</reference>
<evidence type="ECO:0000256" key="1">
    <source>
        <dbReference type="SAM" id="MobiDB-lite"/>
    </source>
</evidence>
<dbReference type="EMBL" id="AP004733">
    <property type="protein sequence ID" value="BAD37718.1"/>
    <property type="molecule type" value="Genomic_DNA"/>
</dbReference>
<proteinExistence type="predicted"/>
<protein>
    <submittedName>
        <fullName evidence="3">Uncharacterized protein</fullName>
    </submittedName>
</protein>
<reference evidence="3" key="2">
    <citation type="submission" date="2002-02" db="EMBL/GenBank/DDBJ databases">
        <title>Oryza sativa nipponbare(GA3) genomic DNA, chromosome 6, BAC clone:OSJNBa0023I22.</title>
        <authorList>
            <person name="Sasaki T."/>
            <person name="Matsumoto T."/>
            <person name="Yamamoto K."/>
        </authorList>
    </citation>
    <scope>NUCLEOTIDE SEQUENCE</scope>
</reference>
<dbReference type="EMBL" id="AP003541">
    <property type="protein sequence ID" value="BAD37393.1"/>
    <property type="molecule type" value="Genomic_DNA"/>
</dbReference>
<gene>
    <name evidence="3" type="ORF">OSJNBa0023I22.15</name>
    <name evidence="2" type="ORF">P0530H05.30</name>
</gene>
<feature type="compositionally biased region" description="Gly residues" evidence="1">
    <location>
        <begin position="1"/>
        <end position="12"/>
    </location>
</feature>
<organism evidence="3 4">
    <name type="scientific">Oryza sativa subsp. japonica</name>
    <name type="common">Rice</name>
    <dbReference type="NCBI Taxonomy" id="39947"/>
    <lineage>
        <taxon>Eukaryota</taxon>
        <taxon>Viridiplantae</taxon>
        <taxon>Streptophyta</taxon>
        <taxon>Embryophyta</taxon>
        <taxon>Tracheophyta</taxon>
        <taxon>Spermatophyta</taxon>
        <taxon>Magnoliopsida</taxon>
        <taxon>Liliopsida</taxon>
        <taxon>Poales</taxon>
        <taxon>Poaceae</taxon>
        <taxon>BOP clade</taxon>
        <taxon>Oryzoideae</taxon>
        <taxon>Oryzeae</taxon>
        <taxon>Oryzinae</taxon>
        <taxon>Oryza</taxon>
        <taxon>Oryza sativa</taxon>
    </lineage>
</organism>
<evidence type="ECO:0000313" key="3">
    <source>
        <dbReference type="EMBL" id="BAD37718.1"/>
    </source>
</evidence>
<evidence type="ECO:0000313" key="2">
    <source>
        <dbReference type="EMBL" id="BAD37393.1"/>
    </source>
</evidence>
<dbReference type="Proteomes" id="UP000000763">
    <property type="component" value="Chromosome 6"/>
</dbReference>
<accession>Q67VV1</accession>
<evidence type="ECO:0000313" key="4">
    <source>
        <dbReference type="Proteomes" id="UP000000763"/>
    </source>
</evidence>
<reference evidence="2" key="1">
    <citation type="submission" date="2001-04" db="EMBL/GenBank/DDBJ databases">
        <title>Oryza sativa nipponbare(GA3) genomic DNA, chromosome 6, PAC clone:P0530H05.</title>
        <authorList>
            <person name="Sasaki T."/>
            <person name="Matsumoto T."/>
            <person name="Yamamoto K."/>
        </authorList>
    </citation>
    <scope>NUCLEOTIDE SEQUENCE</scope>
</reference>
<sequence>MASTGENGGDNINGGNTNASTSSAPFFGLSFLGPPPDDGAVLGGRGEATLVVPRSAAAERTTSAVTYPAFDDESVELLSLDVFHSRAPDHAADDRPSICFKRVAGGRSSSHPQPPNELQPVGARILLGRPIHAAFESSSPPAPDRHSRRFVNVLPAFNL</sequence>
<name>Q67VV1_ORYSJ</name>
<reference evidence="4" key="3">
    <citation type="journal article" date="2005" name="Nature">
        <title>The map-based sequence of the rice genome.</title>
        <authorList>
            <consortium name="International rice genome sequencing project (IRGSP)"/>
            <person name="Matsumoto T."/>
            <person name="Wu J."/>
            <person name="Kanamori H."/>
            <person name="Katayose Y."/>
            <person name="Fujisawa M."/>
            <person name="Namiki N."/>
            <person name="Mizuno H."/>
            <person name="Yamamoto K."/>
            <person name="Antonio B.A."/>
            <person name="Baba T."/>
            <person name="Sakata K."/>
            <person name="Nagamura Y."/>
            <person name="Aoki H."/>
            <person name="Arikawa K."/>
            <person name="Arita K."/>
            <person name="Bito T."/>
            <person name="Chiden Y."/>
            <person name="Fujitsuka N."/>
            <person name="Fukunaka R."/>
            <person name="Hamada M."/>
            <person name="Harada C."/>
            <person name="Hayashi A."/>
            <person name="Hijishita S."/>
            <person name="Honda M."/>
            <person name="Hosokawa S."/>
            <person name="Ichikawa Y."/>
            <person name="Idonuma A."/>
            <person name="Iijima M."/>
            <person name="Ikeda M."/>
            <person name="Ikeno M."/>
            <person name="Ito K."/>
            <person name="Ito S."/>
            <person name="Ito T."/>
            <person name="Ito Y."/>
            <person name="Ito Y."/>
            <person name="Iwabuchi A."/>
            <person name="Kamiya K."/>
            <person name="Karasawa W."/>
            <person name="Kurita K."/>
            <person name="Katagiri S."/>
            <person name="Kikuta A."/>
            <person name="Kobayashi H."/>
            <person name="Kobayashi N."/>
            <person name="Machita K."/>
            <person name="Maehara T."/>
            <person name="Masukawa M."/>
            <person name="Mizubayashi T."/>
            <person name="Mukai Y."/>
            <person name="Nagasaki H."/>
            <person name="Nagata Y."/>
            <person name="Naito S."/>
            <person name="Nakashima M."/>
            <person name="Nakama Y."/>
            <person name="Nakamichi Y."/>
            <person name="Nakamura M."/>
            <person name="Meguro A."/>
            <person name="Negishi M."/>
            <person name="Ohta I."/>
            <person name="Ohta T."/>
            <person name="Okamoto M."/>
            <person name="Ono N."/>
            <person name="Saji S."/>
            <person name="Sakaguchi M."/>
            <person name="Sakai K."/>
            <person name="Shibata M."/>
            <person name="Shimokawa T."/>
            <person name="Song J."/>
            <person name="Takazaki Y."/>
            <person name="Terasawa K."/>
            <person name="Tsugane M."/>
            <person name="Tsuji K."/>
            <person name="Ueda S."/>
            <person name="Waki K."/>
            <person name="Yamagata H."/>
            <person name="Yamamoto M."/>
            <person name="Yamamoto S."/>
            <person name="Yamane H."/>
            <person name="Yoshiki S."/>
            <person name="Yoshihara R."/>
            <person name="Yukawa K."/>
            <person name="Zhong H."/>
            <person name="Yano M."/>
            <person name="Yuan Q."/>
            <person name="Ouyang S."/>
            <person name="Liu J."/>
            <person name="Jones K.M."/>
            <person name="Gansberger K."/>
            <person name="Moffat K."/>
            <person name="Hill J."/>
            <person name="Bera J."/>
            <person name="Fadrosh D."/>
            <person name="Jin S."/>
            <person name="Johri S."/>
            <person name="Kim M."/>
            <person name="Overton L."/>
            <person name="Reardon M."/>
            <person name="Tsitrin T."/>
            <person name="Vuong H."/>
            <person name="Weaver B."/>
            <person name="Ciecko A."/>
            <person name="Tallon L."/>
            <person name="Jackson J."/>
            <person name="Pai G."/>
            <person name="Aken S.V."/>
            <person name="Utterback T."/>
            <person name="Reidmuller S."/>
            <person name="Feldblyum T."/>
            <person name="Hsiao J."/>
            <person name="Zismann V."/>
            <person name="Iobst S."/>
            <person name="de Vazeille A.R."/>
            <person name="Buell C.R."/>
            <person name="Ying K."/>
            <person name="Li Y."/>
            <person name="Lu T."/>
            <person name="Huang Y."/>
            <person name="Zhao Q."/>
            <person name="Feng Q."/>
            <person name="Zhang L."/>
            <person name="Zhu J."/>
            <person name="Weng Q."/>
            <person name="Mu J."/>
            <person name="Lu Y."/>
            <person name="Fan D."/>
            <person name="Liu Y."/>
            <person name="Guan J."/>
            <person name="Zhang Y."/>
            <person name="Yu S."/>
            <person name="Liu X."/>
            <person name="Zhang Y."/>
            <person name="Hong G."/>
            <person name="Han B."/>
            <person name="Choisne N."/>
            <person name="Demange N."/>
            <person name="Orjeda G."/>
            <person name="Samain S."/>
            <person name="Cattolico L."/>
            <person name="Pelletier E."/>
            <person name="Couloux A."/>
            <person name="Segurens B."/>
            <person name="Wincker P."/>
            <person name="D'Hont A."/>
            <person name="Scarpelli C."/>
            <person name="Weissenbach J."/>
            <person name="Salanoubat M."/>
            <person name="Quetier F."/>
            <person name="Yu Y."/>
            <person name="Kim H.R."/>
            <person name="Rambo T."/>
            <person name="Currie J."/>
            <person name="Collura K."/>
            <person name="Luo M."/>
            <person name="Yang T."/>
            <person name="Ammiraju J.S.S."/>
            <person name="Engler F."/>
            <person name="Soderlund C."/>
            <person name="Wing R.A."/>
            <person name="Palmer L.E."/>
            <person name="de la Bastide M."/>
            <person name="Spiegel L."/>
            <person name="Nascimento L."/>
            <person name="Zutavern T."/>
            <person name="O'Shaughnessy A."/>
            <person name="Dike S."/>
            <person name="Dedhia N."/>
            <person name="Preston R."/>
            <person name="Balija V."/>
            <person name="McCombie W.R."/>
            <person name="Chow T."/>
            <person name="Chen H."/>
            <person name="Chung M."/>
            <person name="Chen C."/>
            <person name="Shaw J."/>
            <person name="Wu H."/>
            <person name="Hsiao K."/>
            <person name="Chao Y."/>
            <person name="Chu M."/>
            <person name="Cheng C."/>
            <person name="Hour A."/>
            <person name="Lee P."/>
            <person name="Lin S."/>
            <person name="Lin Y."/>
            <person name="Liou J."/>
            <person name="Liu S."/>
            <person name="Hsing Y."/>
            <person name="Raghuvanshi S."/>
            <person name="Mohanty A."/>
            <person name="Bharti A.K."/>
            <person name="Gaur A."/>
            <person name="Gupta V."/>
            <person name="Kumar D."/>
            <person name="Ravi V."/>
            <person name="Vij S."/>
            <person name="Kapur A."/>
            <person name="Khurana P."/>
            <person name="Khurana P."/>
            <person name="Khurana J.P."/>
            <person name="Tyagi A.K."/>
            <person name="Gaikwad K."/>
            <person name="Singh A."/>
            <person name="Dalal V."/>
            <person name="Srivastava S."/>
            <person name="Dixit A."/>
            <person name="Pal A.K."/>
            <person name="Ghazi I.A."/>
            <person name="Yadav M."/>
            <person name="Pandit A."/>
            <person name="Bhargava A."/>
            <person name="Sureshbabu K."/>
            <person name="Batra K."/>
            <person name="Sharma T.R."/>
            <person name="Mohapatra T."/>
            <person name="Singh N.K."/>
            <person name="Messing J."/>
            <person name="Nelson A.B."/>
            <person name="Fuks G."/>
            <person name="Kavchok S."/>
            <person name="Keizer G."/>
            <person name="Linton E."/>
            <person name="Llaca V."/>
            <person name="Song R."/>
            <person name="Tanyolac B."/>
            <person name="Young S."/>
            <person name="Ho-Il K."/>
            <person name="Hahn J.H."/>
            <person name="Sangsakoo G."/>
            <person name="Vanavichit A."/>
            <person name="de Mattos Luiz.A.T."/>
            <person name="Zimmer P.D."/>
            <person name="Malone G."/>
            <person name="Dellagostin O."/>
            <person name="de Oliveira A.C."/>
            <person name="Bevan M."/>
            <person name="Bancroft I."/>
            <person name="Minx P."/>
            <person name="Cordum H."/>
            <person name="Wilson R."/>
            <person name="Cheng Z."/>
            <person name="Jin W."/>
            <person name="Jiang J."/>
            <person name="Leong S.A."/>
            <person name="Iwama H."/>
            <person name="Gojobori T."/>
            <person name="Itoh T."/>
            <person name="Niimura Y."/>
            <person name="Fujii Y."/>
            <person name="Habara T."/>
            <person name="Sakai H."/>
            <person name="Sato Y."/>
            <person name="Wilson G."/>
            <person name="Kumar K."/>
            <person name="McCouch S."/>
            <person name="Juretic N."/>
            <person name="Hoen D."/>
            <person name="Wright S."/>
            <person name="Bruskiewich R."/>
            <person name="Bureau T."/>
            <person name="Miyao A."/>
            <person name="Hirochika H."/>
            <person name="Nishikawa T."/>
            <person name="Kadowaki K."/>
            <person name="Sugiura M."/>
            <person name="Burr B."/>
            <person name="Sasaki T."/>
        </authorList>
    </citation>
    <scope>NUCLEOTIDE SEQUENCE [LARGE SCALE GENOMIC DNA]</scope>
    <source>
        <strain evidence="4">cv. Nipponbare</strain>
    </source>
</reference>
<feature type="region of interest" description="Disordered" evidence="1">
    <location>
        <begin position="1"/>
        <end position="31"/>
    </location>
</feature>
<dbReference type="AlphaFoldDB" id="Q67VV1"/>